<dbReference type="EMBL" id="CAJNOQ010029973">
    <property type="protein sequence ID" value="CAF1571833.1"/>
    <property type="molecule type" value="Genomic_DNA"/>
</dbReference>
<comment type="caution">
    <text evidence="2">The sequence shown here is derived from an EMBL/GenBank/DDBJ whole genome shotgun (WGS) entry which is preliminary data.</text>
</comment>
<dbReference type="EMBL" id="CAJOBC010095813">
    <property type="protein sequence ID" value="CAF4435441.1"/>
    <property type="molecule type" value="Genomic_DNA"/>
</dbReference>
<name>A0A815YN78_9BILA</name>
<reference evidence="2" key="1">
    <citation type="submission" date="2021-02" db="EMBL/GenBank/DDBJ databases">
        <authorList>
            <person name="Nowell W R."/>
        </authorList>
    </citation>
    <scope>NUCLEOTIDE SEQUENCE</scope>
</reference>
<dbReference type="AlphaFoldDB" id="A0A815YN78"/>
<accession>A0A815YN78</accession>
<feature type="transmembrane region" description="Helical" evidence="1">
    <location>
        <begin position="114"/>
        <end position="137"/>
    </location>
</feature>
<keyword evidence="1" id="KW-1133">Transmembrane helix</keyword>
<organism evidence="2 4">
    <name type="scientific">Didymodactylos carnosus</name>
    <dbReference type="NCBI Taxonomy" id="1234261"/>
    <lineage>
        <taxon>Eukaryota</taxon>
        <taxon>Metazoa</taxon>
        <taxon>Spiralia</taxon>
        <taxon>Gnathifera</taxon>
        <taxon>Rotifera</taxon>
        <taxon>Eurotatoria</taxon>
        <taxon>Bdelloidea</taxon>
        <taxon>Philodinida</taxon>
        <taxon>Philodinidae</taxon>
        <taxon>Didymodactylos</taxon>
    </lineage>
</organism>
<proteinExistence type="predicted"/>
<evidence type="ECO:0000313" key="2">
    <source>
        <dbReference type="EMBL" id="CAF1571833.1"/>
    </source>
</evidence>
<sequence>MTRRRSTYRFAYICIVTGTIFWALFHSHTLIFATILQFGPYVYVCYFQPGIETNFITYYTIITETLVIVLMITCGLCSLNNIRKIRRIGAITNESTRTAQNNNLQSTSSKERQFVFMLILDIITYTLFTFVLAIFLIYEQITQNDVKSFDQTQIENIIRNLCLFSITIPSCLSCYGNLLISKTFRNEVKKVLLCR</sequence>
<protein>
    <submittedName>
        <fullName evidence="2">Uncharacterized protein</fullName>
    </submittedName>
</protein>
<evidence type="ECO:0000256" key="1">
    <source>
        <dbReference type="SAM" id="Phobius"/>
    </source>
</evidence>
<keyword evidence="1" id="KW-0472">Membrane</keyword>
<dbReference type="OrthoDB" id="9993158at2759"/>
<feature type="transmembrane region" description="Helical" evidence="1">
    <location>
        <begin position="56"/>
        <end position="79"/>
    </location>
</feature>
<evidence type="ECO:0000313" key="4">
    <source>
        <dbReference type="Proteomes" id="UP000663829"/>
    </source>
</evidence>
<dbReference type="Proteomes" id="UP000681722">
    <property type="component" value="Unassembled WGS sequence"/>
</dbReference>
<gene>
    <name evidence="2" type="ORF">GPM918_LOCUS40452</name>
    <name evidence="3" type="ORF">SRO942_LOCUS41397</name>
</gene>
<dbReference type="Proteomes" id="UP000663829">
    <property type="component" value="Unassembled WGS sequence"/>
</dbReference>
<keyword evidence="1" id="KW-0812">Transmembrane</keyword>
<feature type="transmembrane region" description="Helical" evidence="1">
    <location>
        <begin position="12"/>
        <end position="36"/>
    </location>
</feature>
<feature type="transmembrane region" description="Helical" evidence="1">
    <location>
        <begin position="157"/>
        <end position="180"/>
    </location>
</feature>
<dbReference type="Gene3D" id="1.20.1070.10">
    <property type="entry name" value="Rhodopsin 7-helix transmembrane proteins"/>
    <property type="match status" value="1"/>
</dbReference>
<evidence type="ECO:0000313" key="3">
    <source>
        <dbReference type="EMBL" id="CAF4435441.1"/>
    </source>
</evidence>
<keyword evidence="4" id="KW-1185">Reference proteome</keyword>
<dbReference type="SUPFAM" id="SSF81321">
    <property type="entry name" value="Family A G protein-coupled receptor-like"/>
    <property type="match status" value="1"/>
</dbReference>